<evidence type="ECO:0000256" key="1">
    <source>
        <dbReference type="ARBA" id="ARBA00004651"/>
    </source>
</evidence>
<dbReference type="Pfam" id="PF01925">
    <property type="entry name" value="TauE"/>
    <property type="match status" value="1"/>
</dbReference>
<reference evidence="9 10" key="1">
    <citation type="submission" date="2017-06" db="EMBL/GenBank/DDBJ databases">
        <authorList>
            <person name="Kim H.J."/>
            <person name="Triplett B.A."/>
        </authorList>
    </citation>
    <scope>NUCLEOTIDE SEQUENCE [LARGE SCALE GENOMIC DNA]</scope>
    <source>
        <strain evidence="9 10">DS15</strain>
    </source>
</reference>
<dbReference type="RefSeq" id="WP_245836758.1">
    <property type="nucleotide sequence ID" value="NZ_FZPA01000009.1"/>
</dbReference>
<evidence type="ECO:0000256" key="2">
    <source>
        <dbReference type="ARBA" id="ARBA00009142"/>
    </source>
</evidence>
<evidence type="ECO:0000313" key="9">
    <source>
        <dbReference type="EMBL" id="SNS99102.1"/>
    </source>
</evidence>
<dbReference type="PANTHER" id="PTHR30269:SF37">
    <property type="entry name" value="MEMBRANE TRANSPORTER PROTEIN"/>
    <property type="match status" value="1"/>
</dbReference>
<organism evidence="9 10">
    <name type="scientific">Sphingopyxis indica</name>
    <dbReference type="NCBI Taxonomy" id="436663"/>
    <lineage>
        <taxon>Bacteria</taxon>
        <taxon>Pseudomonadati</taxon>
        <taxon>Pseudomonadota</taxon>
        <taxon>Alphaproteobacteria</taxon>
        <taxon>Sphingomonadales</taxon>
        <taxon>Sphingomonadaceae</taxon>
        <taxon>Sphingopyxis</taxon>
    </lineage>
</organism>
<gene>
    <name evidence="9" type="ORF">SAMN06295955_10912</name>
</gene>
<feature type="transmembrane region" description="Helical" evidence="8">
    <location>
        <begin position="110"/>
        <end position="128"/>
    </location>
</feature>
<comment type="similarity">
    <text evidence="2 8">Belongs to the 4-toluene sulfonate uptake permease (TSUP) (TC 2.A.102) family.</text>
</comment>
<feature type="transmembrane region" description="Helical" evidence="8">
    <location>
        <begin position="59"/>
        <end position="78"/>
    </location>
</feature>
<feature type="transmembrane region" description="Helical" evidence="8">
    <location>
        <begin position="84"/>
        <end position="103"/>
    </location>
</feature>
<dbReference type="Proteomes" id="UP000198339">
    <property type="component" value="Unassembled WGS sequence"/>
</dbReference>
<feature type="transmembrane region" description="Helical" evidence="8">
    <location>
        <begin position="34"/>
        <end position="52"/>
    </location>
</feature>
<evidence type="ECO:0000256" key="5">
    <source>
        <dbReference type="ARBA" id="ARBA00022692"/>
    </source>
</evidence>
<evidence type="ECO:0000256" key="6">
    <source>
        <dbReference type="ARBA" id="ARBA00022989"/>
    </source>
</evidence>
<name>A0A239J0E2_9SPHN</name>
<keyword evidence="6 8" id="KW-1133">Transmembrane helix</keyword>
<dbReference type="InterPro" id="IPR052017">
    <property type="entry name" value="TSUP"/>
</dbReference>
<evidence type="ECO:0000256" key="4">
    <source>
        <dbReference type="ARBA" id="ARBA00022475"/>
    </source>
</evidence>
<evidence type="ECO:0000256" key="8">
    <source>
        <dbReference type="RuleBase" id="RU363041"/>
    </source>
</evidence>
<feature type="transmembrane region" description="Helical" evidence="8">
    <location>
        <begin position="181"/>
        <end position="214"/>
    </location>
</feature>
<protein>
    <recommendedName>
        <fullName evidence="8">Probable membrane transporter protein</fullName>
    </recommendedName>
</protein>
<keyword evidence="3" id="KW-0813">Transport</keyword>
<dbReference type="PANTHER" id="PTHR30269">
    <property type="entry name" value="TRANSMEMBRANE PROTEIN YFCA"/>
    <property type="match status" value="1"/>
</dbReference>
<evidence type="ECO:0000256" key="3">
    <source>
        <dbReference type="ARBA" id="ARBA00022448"/>
    </source>
</evidence>
<dbReference type="EMBL" id="FZPA01000009">
    <property type="protein sequence ID" value="SNS99102.1"/>
    <property type="molecule type" value="Genomic_DNA"/>
</dbReference>
<keyword evidence="4 8" id="KW-1003">Cell membrane</keyword>
<evidence type="ECO:0000313" key="10">
    <source>
        <dbReference type="Proteomes" id="UP000198339"/>
    </source>
</evidence>
<keyword evidence="5 8" id="KW-0812">Transmembrane</keyword>
<feature type="transmembrane region" description="Helical" evidence="8">
    <location>
        <begin position="140"/>
        <end position="160"/>
    </location>
</feature>
<proteinExistence type="inferred from homology"/>
<evidence type="ECO:0000256" key="7">
    <source>
        <dbReference type="ARBA" id="ARBA00023136"/>
    </source>
</evidence>
<keyword evidence="7 8" id="KW-0472">Membrane</keyword>
<sequence>MRGRPIASHSLLGVAPLTLLGAAAMTFAAAYVRGLTGFGMAIILVPLLGLIIPPAQAVVLGILLQLLIGPVGIGLIHADADRATAIPIGLTAMATTPFGMAVLDVTRPDVARLLITAVAVGAFVAVLLPKQPEGHRPGRGAVFGTGIASGLLTGFAAMPGPPVVPFYLRRSLDPKVSRASMLLIFFLTAIAGTLAALWVGIATARLFLFALLLFPPMWLGNRVGGGHFGRVPPHVWQAMVAVVLGLAAISAVVRLID</sequence>
<accession>A0A239J0E2</accession>
<comment type="subcellular location">
    <subcellularLocation>
        <location evidence="1 8">Cell membrane</location>
        <topology evidence="1 8">Multi-pass membrane protein</topology>
    </subcellularLocation>
</comment>
<dbReference type="InterPro" id="IPR002781">
    <property type="entry name" value="TM_pro_TauE-like"/>
</dbReference>
<dbReference type="GO" id="GO:0005886">
    <property type="term" value="C:plasma membrane"/>
    <property type="evidence" value="ECO:0007669"/>
    <property type="project" value="UniProtKB-SubCell"/>
</dbReference>
<dbReference type="AlphaFoldDB" id="A0A239J0E2"/>
<feature type="transmembrane region" description="Helical" evidence="8">
    <location>
        <begin position="234"/>
        <end position="256"/>
    </location>
</feature>
<keyword evidence="10" id="KW-1185">Reference proteome</keyword>